<evidence type="ECO:0000313" key="3">
    <source>
        <dbReference type="Proteomes" id="UP000640363"/>
    </source>
</evidence>
<organism evidence="2 3">
    <name type="scientific">Veillonella hominis</name>
    <dbReference type="NCBI Taxonomy" id="2764330"/>
    <lineage>
        <taxon>Bacteria</taxon>
        <taxon>Bacillati</taxon>
        <taxon>Bacillota</taxon>
        <taxon>Negativicutes</taxon>
        <taxon>Veillonellales</taxon>
        <taxon>Veillonellaceae</taxon>
        <taxon>Veillonella</taxon>
    </lineage>
</organism>
<reference evidence="2 3" key="1">
    <citation type="submission" date="2020-08" db="EMBL/GenBank/DDBJ databases">
        <authorList>
            <person name="Liu C."/>
            <person name="Sun Q."/>
        </authorList>
    </citation>
    <scope>NUCLEOTIDE SEQUENCE [LARGE SCALE GENOMIC DNA]</scope>
    <source>
        <strain evidence="2 3">NSJ-78</strain>
    </source>
</reference>
<evidence type="ECO:0000256" key="1">
    <source>
        <dbReference type="SAM" id="MobiDB-lite"/>
    </source>
</evidence>
<evidence type="ECO:0000313" key="2">
    <source>
        <dbReference type="EMBL" id="MBC6002121.1"/>
    </source>
</evidence>
<feature type="compositionally biased region" description="Polar residues" evidence="1">
    <location>
        <begin position="1"/>
        <end position="11"/>
    </location>
</feature>
<dbReference type="EMBL" id="JACRWI010000010">
    <property type="protein sequence ID" value="MBC6002121.1"/>
    <property type="molecule type" value="Genomic_DNA"/>
</dbReference>
<gene>
    <name evidence="2" type="ORF">H8892_09180</name>
</gene>
<accession>A0ABR7JZE5</accession>
<feature type="compositionally biased region" description="Polar residues" evidence="1">
    <location>
        <begin position="23"/>
        <end position="37"/>
    </location>
</feature>
<comment type="caution">
    <text evidence="2">The sequence shown here is derived from an EMBL/GenBank/DDBJ whole genome shotgun (WGS) entry which is preliminary data.</text>
</comment>
<protein>
    <recommendedName>
        <fullName evidence="4">Small, acid-soluble spore protein L</fullName>
    </recommendedName>
</protein>
<sequence length="50" mass="5596">MEKNTNTTTSGRKFDKNNVRMGKNQTSSPLPQSANETLNELAKKIKSTKK</sequence>
<proteinExistence type="predicted"/>
<keyword evidence="3" id="KW-1185">Reference proteome</keyword>
<dbReference type="RefSeq" id="WP_165851015.1">
    <property type="nucleotide sequence ID" value="NZ_JACRWI010000010.1"/>
</dbReference>
<dbReference type="Proteomes" id="UP000640363">
    <property type="component" value="Unassembled WGS sequence"/>
</dbReference>
<feature type="region of interest" description="Disordered" evidence="1">
    <location>
        <begin position="1"/>
        <end position="37"/>
    </location>
</feature>
<evidence type="ECO:0008006" key="4">
    <source>
        <dbReference type="Google" id="ProtNLM"/>
    </source>
</evidence>
<name>A0ABR7JZE5_9FIRM</name>